<accession>A0A7K1TYN7</accession>
<organism evidence="1 2">
    <name type="scientific">Chitinophaga tropicalis</name>
    <dbReference type="NCBI Taxonomy" id="2683588"/>
    <lineage>
        <taxon>Bacteria</taxon>
        <taxon>Pseudomonadati</taxon>
        <taxon>Bacteroidota</taxon>
        <taxon>Chitinophagia</taxon>
        <taxon>Chitinophagales</taxon>
        <taxon>Chitinophagaceae</taxon>
        <taxon>Chitinophaga</taxon>
    </lineage>
</organism>
<evidence type="ECO:0000313" key="2">
    <source>
        <dbReference type="Proteomes" id="UP000461730"/>
    </source>
</evidence>
<protein>
    <submittedName>
        <fullName evidence="1">DUF2891 family protein</fullName>
    </submittedName>
</protein>
<dbReference type="InterPro" id="IPR021365">
    <property type="entry name" value="DUF2891"/>
</dbReference>
<comment type="caution">
    <text evidence="1">The sequence shown here is derived from an EMBL/GenBank/DDBJ whole genome shotgun (WGS) entry which is preliminary data.</text>
</comment>
<proteinExistence type="predicted"/>
<dbReference type="RefSeq" id="WP_157304621.1">
    <property type="nucleotide sequence ID" value="NZ_WRXN01000001.1"/>
</dbReference>
<dbReference type="Pfam" id="PF11199">
    <property type="entry name" value="DUF2891"/>
    <property type="match status" value="1"/>
</dbReference>
<keyword evidence="2" id="KW-1185">Reference proteome</keyword>
<dbReference type="AlphaFoldDB" id="A0A7K1TYN7"/>
<reference evidence="1 2" key="1">
    <citation type="submission" date="2019-12" db="EMBL/GenBank/DDBJ databases">
        <title>Chitinophaga sp. strain ysch24 (GDMCC 1.1355), whole genome shotgun sequence.</title>
        <authorList>
            <person name="Zhang X."/>
        </authorList>
    </citation>
    <scope>NUCLEOTIDE SEQUENCE [LARGE SCALE GENOMIC DNA]</scope>
    <source>
        <strain evidence="2">ysch24</strain>
    </source>
</reference>
<evidence type="ECO:0000313" key="1">
    <source>
        <dbReference type="EMBL" id="MVT07213.1"/>
    </source>
</evidence>
<gene>
    <name evidence="1" type="ORF">GO493_02990</name>
</gene>
<sequence>MSTTSAQQALYTRNTTGHLDLTPQGAAHLAQLPLRCMQQEYPYKTGVVFSDSSLVTAPRNYHPAFYGCFDWHSSVHGHWMLVRLLKSFPGLPREQEIVRKLSENLTAANISQEQELFKNRENKGFERIYGWSWLLQLQRELLTWNDPLGKQLAANVQPLATQFSRAYTDFLGKLVYPIRVGEHTNLAFGLCLAWDYAVTAKDTALQGAIRQAAMRFYAADVNGPVAYEPGGYDFLSPCLEEADLMWRILPHAAYQQWLHKFLPGLGADKITIFSIGQVKDRTDGKLVHLDGLNLSRAWCLYGIARHTDKNKAAILQLANEHLEAAIPHVASGDYAGEHWLASFAVYALTTGNN</sequence>
<name>A0A7K1TYN7_9BACT</name>
<dbReference type="Proteomes" id="UP000461730">
    <property type="component" value="Unassembled WGS sequence"/>
</dbReference>
<dbReference type="EMBL" id="WRXN01000001">
    <property type="protein sequence ID" value="MVT07213.1"/>
    <property type="molecule type" value="Genomic_DNA"/>
</dbReference>